<gene>
    <name evidence="1" type="ORF">HBH25_18135</name>
</gene>
<protein>
    <submittedName>
        <fullName evidence="1">SRPBCC family protein</fullName>
    </submittedName>
</protein>
<proteinExistence type="predicted"/>
<dbReference type="Proteomes" id="UP000746535">
    <property type="component" value="Unassembled WGS sequence"/>
</dbReference>
<dbReference type="PANTHER" id="PTHR39332:SF7">
    <property type="entry name" value="SRPBCC FAMILY PROTEIN"/>
    <property type="match status" value="1"/>
</dbReference>
<evidence type="ECO:0000313" key="1">
    <source>
        <dbReference type="EMBL" id="NJP02770.1"/>
    </source>
</evidence>
<dbReference type="Gene3D" id="3.30.530.20">
    <property type="match status" value="1"/>
</dbReference>
<dbReference type="CDD" id="cd07821">
    <property type="entry name" value="PYR_PYL_RCAR_like"/>
    <property type="match status" value="1"/>
</dbReference>
<dbReference type="EMBL" id="JAAVJI010000012">
    <property type="protein sequence ID" value="NJP02770.1"/>
    <property type="molecule type" value="Genomic_DNA"/>
</dbReference>
<dbReference type="InterPro" id="IPR023393">
    <property type="entry name" value="START-like_dom_sf"/>
</dbReference>
<comment type="caution">
    <text evidence="1">The sequence shown here is derived from an EMBL/GenBank/DDBJ whole genome shotgun (WGS) entry which is preliminary data.</text>
</comment>
<accession>A0ABX0YII2</accession>
<reference evidence="1 2" key="1">
    <citation type="submission" date="2020-03" db="EMBL/GenBank/DDBJ databases">
        <authorList>
            <person name="Wang L."/>
            <person name="He N."/>
            <person name="Li Y."/>
            <person name="Fang Y."/>
            <person name="Zhang F."/>
        </authorList>
    </citation>
    <scope>NUCLEOTIDE SEQUENCE [LARGE SCALE GENOMIC DNA]</scope>
    <source>
        <strain evidence="2">hsmgli-8</strain>
    </source>
</reference>
<organism evidence="1 2">
    <name type="scientific">Pseudomonas quercus</name>
    <dbReference type="NCBI Taxonomy" id="2722792"/>
    <lineage>
        <taxon>Bacteria</taxon>
        <taxon>Pseudomonadati</taxon>
        <taxon>Pseudomonadota</taxon>
        <taxon>Gammaproteobacteria</taxon>
        <taxon>Pseudomonadales</taxon>
        <taxon>Pseudomonadaceae</taxon>
        <taxon>Pseudomonas</taxon>
    </lineage>
</organism>
<dbReference type="SUPFAM" id="SSF55961">
    <property type="entry name" value="Bet v1-like"/>
    <property type="match status" value="1"/>
</dbReference>
<dbReference type="InterPro" id="IPR019587">
    <property type="entry name" value="Polyketide_cyclase/dehydratase"/>
</dbReference>
<sequence length="159" mass="17342">MAPLKPDTRIHNPTGVRVQATVEINSPASEVWEVVGDFGGFQRFITALEGTQLIGKGVGQVRWKTFKDGNFAVEQLNSHDSLNRCMTWTLIHTSLPVANLWAAMEVKALGEEKSMATWTIQAEPLPDGQPNGDAFTAFLQAFADGAMQEAKRVVNTVTA</sequence>
<evidence type="ECO:0000313" key="2">
    <source>
        <dbReference type="Proteomes" id="UP000746535"/>
    </source>
</evidence>
<dbReference type="Pfam" id="PF10604">
    <property type="entry name" value="Polyketide_cyc2"/>
    <property type="match status" value="1"/>
</dbReference>
<name>A0ABX0YII2_9PSED</name>
<dbReference type="PANTHER" id="PTHR39332">
    <property type="entry name" value="BLL4707 PROTEIN"/>
    <property type="match status" value="1"/>
</dbReference>
<keyword evidence="2" id="KW-1185">Reference proteome</keyword>